<dbReference type="GO" id="GO:0042834">
    <property type="term" value="F:peptidoglycan binding"/>
    <property type="evidence" value="ECO:0007669"/>
    <property type="project" value="InterPro"/>
</dbReference>
<evidence type="ECO:0000256" key="1">
    <source>
        <dbReference type="SAM" id="MobiDB-lite"/>
    </source>
</evidence>
<accession>A0A2H1YGP7</accession>
<gene>
    <name evidence="2" type="primary">sprD</name>
    <name evidence="2" type="ORF">TNO020_260070</name>
</gene>
<dbReference type="Pfam" id="PF11751">
    <property type="entry name" value="PorP_SprF"/>
    <property type="match status" value="1"/>
</dbReference>
<dbReference type="InterPro" id="IPR019861">
    <property type="entry name" value="PorP/SprF_Bacteroidetes"/>
</dbReference>
<dbReference type="SUPFAM" id="SSF110997">
    <property type="entry name" value="Sporulation related repeat"/>
    <property type="match status" value="1"/>
</dbReference>
<protein>
    <submittedName>
        <fullName evidence="2">Cell surface protein SprD</fullName>
    </submittedName>
</protein>
<evidence type="ECO:0000313" key="3">
    <source>
        <dbReference type="Proteomes" id="UP000234211"/>
    </source>
</evidence>
<dbReference type="EMBL" id="OENF01000019">
    <property type="protein sequence ID" value="SOS74643.1"/>
    <property type="molecule type" value="Genomic_DNA"/>
</dbReference>
<organism evidence="2 3">
    <name type="scientific">Tenacibaculum piscium</name>
    <dbReference type="NCBI Taxonomy" id="1458515"/>
    <lineage>
        <taxon>Bacteria</taxon>
        <taxon>Pseudomonadati</taxon>
        <taxon>Bacteroidota</taxon>
        <taxon>Flavobacteriia</taxon>
        <taxon>Flavobacteriales</taxon>
        <taxon>Flavobacteriaceae</taxon>
        <taxon>Tenacibaculum</taxon>
    </lineage>
</organism>
<keyword evidence="3" id="KW-1185">Reference proteome</keyword>
<evidence type="ECO:0000313" key="2">
    <source>
        <dbReference type="EMBL" id="SOS74643.1"/>
    </source>
</evidence>
<feature type="region of interest" description="Disordered" evidence="1">
    <location>
        <begin position="318"/>
        <end position="346"/>
    </location>
</feature>
<dbReference type="InterPro" id="IPR036680">
    <property type="entry name" value="SPOR-like_sf"/>
</dbReference>
<sequence length="623" mass="70908">MKMIVNILKKISVLFIFLISVTSVGQILGNNGQNYNSFSARNFMKFNRFLTVPTFSALRENKTALTGIVRNSNIDFEDNPRLHLLSYSGKMRESVGAGFVVYQQEVGAMKDFGAIANYAQKIQLNQNMDLTFGFNFLYSRSSIDWARVLVNDQDDLFLSNFQDIPMVMLQPAVTLSFGSFDVGLFFENLVDFNLKKSEVATDFGQKTFSAHAMYSYEFSYAAGIFERADLRALVVASRAGKQGFNGSGSLILDLPKAGWIKAGYDKTYGISAGLGVNISDELSIGFSYEKNEFAATNEVGLTYNFGQKNYIRNRPKRRTGNVNVTLPKRTPKKTKKKTDYKDEEHHDLSDELQQAQDSINVLNEKVDEVLRILKNQPPLIKQKIEEPKTFIPKEIKGDEKDTSLKRRNKAPWRESTITHSGGGGTMYYVVSDRYRNKENVDALIEKWSRLGAEAKYIFDPTDKWYYVYIDRYAKKVDAIEKVDDFNDKTRLFESNDKNDQSSIKLNSGKDPVYVVKLTIGEAGDSYKEPKKQPPARVRTMSNSQGIEPGYYLQVYVNSKKSLADRNVDELRNDDIKAGYFINPTTGYMHVYIAKVDSKEEAIRLYNNNLNGAFYDRKTIVRIK</sequence>
<dbReference type="Proteomes" id="UP000234211">
    <property type="component" value="Unassembled WGS sequence"/>
</dbReference>
<proteinExistence type="predicted"/>
<dbReference type="AlphaFoldDB" id="A0A2H1YGP7"/>
<dbReference type="NCBIfam" id="TIGR03519">
    <property type="entry name" value="T9SS_PorP_fam"/>
    <property type="match status" value="1"/>
</dbReference>
<feature type="compositionally biased region" description="Basic and acidic residues" evidence="1">
    <location>
        <begin position="337"/>
        <end position="346"/>
    </location>
</feature>
<name>A0A2H1YGP7_9FLAO</name>
<reference evidence="3" key="1">
    <citation type="submission" date="2017-11" db="EMBL/GenBank/DDBJ databases">
        <authorList>
            <person name="Duchaud E."/>
        </authorList>
    </citation>
    <scope>NUCLEOTIDE SEQUENCE [LARGE SCALE GENOMIC DNA]</scope>
    <source>
        <strain evidence="3">Tenacibaculum sp. TNO020</strain>
    </source>
</reference>